<proteinExistence type="predicted"/>
<dbReference type="AlphaFoldDB" id="A0A972GQ70"/>
<reference evidence="1" key="1">
    <citation type="submission" date="2019-10" db="EMBL/GenBank/DDBJ databases">
        <title>Description of Paenibacillus glebae sp. nov.</title>
        <authorList>
            <person name="Carlier A."/>
            <person name="Qi S."/>
        </authorList>
    </citation>
    <scope>NUCLEOTIDE SEQUENCE</scope>
    <source>
        <strain evidence="1">LMG 31456</strain>
    </source>
</reference>
<dbReference type="InterPro" id="IPR036638">
    <property type="entry name" value="HLH_DNA-bd_sf"/>
</dbReference>
<evidence type="ECO:0000313" key="1">
    <source>
        <dbReference type="EMBL" id="NOU91802.1"/>
    </source>
</evidence>
<dbReference type="GO" id="GO:0043937">
    <property type="term" value="P:regulation of sporulation"/>
    <property type="evidence" value="ECO:0007669"/>
    <property type="project" value="InterPro"/>
</dbReference>
<dbReference type="InterPro" id="IPR018540">
    <property type="entry name" value="Spo0E-like"/>
</dbReference>
<keyword evidence="2" id="KW-1185">Reference proteome</keyword>
<protein>
    <submittedName>
        <fullName evidence="1">Spo0E family sporulation regulatory protein-aspartic acid phosphatase</fullName>
    </submittedName>
</protein>
<dbReference type="Pfam" id="PF09388">
    <property type="entry name" value="SpoOE-like"/>
    <property type="match status" value="1"/>
</dbReference>
<sequence>MAFPEYQLRHTLNVGWIREKDQQAKWFFGTKKQSSTVLSLEEEIYHLRRDLEQLVYHEKSLTSPKVVEISMMLDTKINEYMARNKKNR</sequence>
<dbReference type="GO" id="GO:0046983">
    <property type="term" value="F:protein dimerization activity"/>
    <property type="evidence" value="ECO:0007669"/>
    <property type="project" value="InterPro"/>
</dbReference>
<dbReference type="InterPro" id="IPR037208">
    <property type="entry name" value="Spo0E-like_sf"/>
</dbReference>
<organism evidence="1 2">
    <name type="scientific">Paenibacillus foliorum</name>
    <dbReference type="NCBI Taxonomy" id="2654974"/>
    <lineage>
        <taxon>Bacteria</taxon>
        <taxon>Bacillati</taxon>
        <taxon>Bacillota</taxon>
        <taxon>Bacilli</taxon>
        <taxon>Bacillales</taxon>
        <taxon>Paenibacillaceae</taxon>
        <taxon>Paenibacillus</taxon>
    </lineage>
</organism>
<comment type="caution">
    <text evidence="1">The sequence shown here is derived from an EMBL/GenBank/DDBJ whole genome shotgun (WGS) entry which is preliminary data.</text>
</comment>
<name>A0A972GQ70_9BACL</name>
<dbReference type="Gene3D" id="4.10.280.10">
    <property type="entry name" value="Helix-loop-helix DNA-binding domain"/>
    <property type="match status" value="1"/>
</dbReference>
<gene>
    <name evidence="1" type="ORF">GC093_00925</name>
</gene>
<dbReference type="RefSeq" id="WP_171649977.1">
    <property type="nucleotide sequence ID" value="NZ_WHOD01000004.1"/>
</dbReference>
<dbReference type="EMBL" id="WHOD01000004">
    <property type="protein sequence ID" value="NOU91802.1"/>
    <property type="molecule type" value="Genomic_DNA"/>
</dbReference>
<dbReference type="SUPFAM" id="SSF140500">
    <property type="entry name" value="BAS1536-like"/>
    <property type="match status" value="1"/>
</dbReference>
<evidence type="ECO:0000313" key="2">
    <source>
        <dbReference type="Proteomes" id="UP000641588"/>
    </source>
</evidence>
<dbReference type="Proteomes" id="UP000641588">
    <property type="component" value="Unassembled WGS sequence"/>
</dbReference>
<accession>A0A972GQ70</accession>